<sequence>MFDNSATPKILYTPPISPYKPEQRRAHPLTLLAGPNLATVDAHVNNLADKAESLTTSVSESTNAVNKAGEELTRLTAASSSKADSCQITGVPEDIVKIKEDLVGTHQQVQLIQGLYDNLNTDVQNTSCKVDSCITVLQQVLAKLNEPAPTPIPSFIENDRTSLNIAVELIHRDTSDIPVIEGRLERLEAEIRSLATAKAAPQTAELSLPDNDKEGEKELNEENVKEVAAEVQAKEPPSHVEGEKVADQAPPSSALAQVLNEEKEEENEEDDEDLDLHDQEKEQQVDDDDGEDEEDQSLWFSAANVTSAITLKEAGRRGETSSENPSQFSSLLKGTELQIIPTSTAEEQIIPISFREIDEQEEEEEEALLHPGRPSRPAHWSEEELNKRTEMISHLESQRLKIPLQSASKEIDFLTEAEIEESIRGALKRTRGQRNSVEWYKQKVDYRSDPLKITAVVISGRKKKDRTSVTMEITREDASSKAMFVSKLESFGYKEWIEFKDALKKSKSTNRGYVEGILEALINRVTTVLKVPSSLPPKLRQIKRKPASSSSENVAAIKNGTSIKFSREALFGPPPDLSVLDLSMPPGGRFIPGKVLNDPHGIFFRDDEGVLRFQSL</sequence>
<dbReference type="Proteomes" id="UP001055879">
    <property type="component" value="Linkage Group LG15"/>
</dbReference>
<dbReference type="EMBL" id="CM042061">
    <property type="protein sequence ID" value="KAI3672983.1"/>
    <property type="molecule type" value="Genomic_DNA"/>
</dbReference>
<comment type="caution">
    <text evidence="1">The sequence shown here is derived from an EMBL/GenBank/DDBJ whole genome shotgun (WGS) entry which is preliminary data.</text>
</comment>
<accession>A0ACB8XSI3</accession>
<gene>
    <name evidence="1" type="ORF">L6452_39088</name>
</gene>
<keyword evidence="2" id="KW-1185">Reference proteome</keyword>
<reference evidence="2" key="1">
    <citation type="journal article" date="2022" name="Mol. Ecol. Resour.">
        <title>The genomes of chicory, endive, great burdock and yacon provide insights into Asteraceae palaeo-polyploidization history and plant inulin production.</title>
        <authorList>
            <person name="Fan W."/>
            <person name="Wang S."/>
            <person name="Wang H."/>
            <person name="Wang A."/>
            <person name="Jiang F."/>
            <person name="Liu H."/>
            <person name="Zhao H."/>
            <person name="Xu D."/>
            <person name="Zhang Y."/>
        </authorList>
    </citation>
    <scope>NUCLEOTIDE SEQUENCE [LARGE SCALE GENOMIC DNA]</scope>
    <source>
        <strain evidence="2">cv. Niubang</strain>
    </source>
</reference>
<evidence type="ECO:0000313" key="2">
    <source>
        <dbReference type="Proteomes" id="UP001055879"/>
    </source>
</evidence>
<name>A0ACB8XSI3_ARCLA</name>
<evidence type="ECO:0000313" key="1">
    <source>
        <dbReference type="EMBL" id="KAI3672983.1"/>
    </source>
</evidence>
<organism evidence="1 2">
    <name type="scientific">Arctium lappa</name>
    <name type="common">Greater burdock</name>
    <name type="synonym">Lappa major</name>
    <dbReference type="NCBI Taxonomy" id="4217"/>
    <lineage>
        <taxon>Eukaryota</taxon>
        <taxon>Viridiplantae</taxon>
        <taxon>Streptophyta</taxon>
        <taxon>Embryophyta</taxon>
        <taxon>Tracheophyta</taxon>
        <taxon>Spermatophyta</taxon>
        <taxon>Magnoliopsida</taxon>
        <taxon>eudicotyledons</taxon>
        <taxon>Gunneridae</taxon>
        <taxon>Pentapetalae</taxon>
        <taxon>asterids</taxon>
        <taxon>campanulids</taxon>
        <taxon>Asterales</taxon>
        <taxon>Asteraceae</taxon>
        <taxon>Carduoideae</taxon>
        <taxon>Cardueae</taxon>
        <taxon>Arctiinae</taxon>
        <taxon>Arctium</taxon>
    </lineage>
</organism>
<reference evidence="1 2" key="2">
    <citation type="journal article" date="2022" name="Mol. Ecol. Resour.">
        <title>The genomes of chicory, endive, great burdock and yacon provide insights into Asteraceae paleo-polyploidization history and plant inulin production.</title>
        <authorList>
            <person name="Fan W."/>
            <person name="Wang S."/>
            <person name="Wang H."/>
            <person name="Wang A."/>
            <person name="Jiang F."/>
            <person name="Liu H."/>
            <person name="Zhao H."/>
            <person name="Xu D."/>
            <person name="Zhang Y."/>
        </authorList>
    </citation>
    <scope>NUCLEOTIDE SEQUENCE [LARGE SCALE GENOMIC DNA]</scope>
    <source>
        <strain evidence="2">cv. Niubang</strain>
    </source>
</reference>
<protein>
    <submittedName>
        <fullName evidence="1">Uncharacterized protein</fullName>
    </submittedName>
</protein>
<proteinExistence type="predicted"/>